<evidence type="ECO:0000313" key="2">
    <source>
        <dbReference type="EMBL" id="GFA72424.1"/>
    </source>
</evidence>
<protein>
    <submittedName>
        <fullName evidence="2">Uncharacterized protein</fullName>
    </submittedName>
</protein>
<reference evidence="2" key="1">
    <citation type="journal article" date="2019" name="Sci. Rep.">
        <title>Draft genome of Tanacetum cinerariifolium, the natural source of mosquito coil.</title>
        <authorList>
            <person name="Yamashiro T."/>
            <person name="Shiraishi A."/>
            <person name="Satake H."/>
            <person name="Nakayama K."/>
        </authorList>
    </citation>
    <scope>NUCLEOTIDE SEQUENCE</scope>
</reference>
<comment type="caution">
    <text evidence="2">The sequence shown here is derived from an EMBL/GenBank/DDBJ whole genome shotgun (WGS) entry which is preliminary data.</text>
</comment>
<proteinExistence type="predicted"/>
<feature type="compositionally biased region" description="Basic and acidic residues" evidence="1">
    <location>
        <begin position="27"/>
        <end position="52"/>
    </location>
</feature>
<dbReference type="AlphaFoldDB" id="A0A699K2T0"/>
<sequence>VESVEYSPTTTGPSGNAESPSLDVELADSKTESDKIVTPVNKEKDTSNKELTKINAGGQDEGQARDTD</sequence>
<evidence type="ECO:0000256" key="1">
    <source>
        <dbReference type="SAM" id="MobiDB-lite"/>
    </source>
</evidence>
<dbReference type="EMBL" id="BKCJ010475952">
    <property type="protein sequence ID" value="GFA72424.1"/>
    <property type="molecule type" value="Genomic_DNA"/>
</dbReference>
<gene>
    <name evidence="2" type="ORF">Tci_644396</name>
</gene>
<organism evidence="2">
    <name type="scientific">Tanacetum cinerariifolium</name>
    <name type="common">Dalmatian daisy</name>
    <name type="synonym">Chrysanthemum cinerariifolium</name>
    <dbReference type="NCBI Taxonomy" id="118510"/>
    <lineage>
        <taxon>Eukaryota</taxon>
        <taxon>Viridiplantae</taxon>
        <taxon>Streptophyta</taxon>
        <taxon>Embryophyta</taxon>
        <taxon>Tracheophyta</taxon>
        <taxon>Spermatophyta</taxon>
        <taxon>Magnoliopsida</taxon>
        <taxon>eudicotyledons</taxon>
        <taxon>Gunneridae</taxon>
        <taxon>Pentapetalae</taxon>
        <taxon>asterids</taxon>
        <taxon>campanulids</taxon>
        <taxon>Asterales</taxon>
        <taxon>Asteraceae</taxon>
        <taxon>Asteroideae</taxon>
        <taxon>Anthemideae</taxon>
        <taxon>Anthemidinae</taxon>
        <taxon>Tanacetum</taxon>
    </lineage>
</organism>
<feature type="non-terminal residue" evidence="2">
    <location>
        <position position="1"/>
    </location>
</feature>
<feature type="compositionally biased region" description="Polar residues" evidence="1">
    <location>
        <begin position="1"/>
        <end position="19"/>
    </location>
</feature>
<feature type="region of interest" description="Disordered" evidence="1">
    <location>
        <begin position="1"/>
        <end position="68"/>
    </location>
</feature>
<accession>A0A699K2T0</accession>
<name>A0A699K2T0_TANCI</name>